<dbReference type="STRING" id="3469.A0A4Y7JGJ2"/>
<dbReference type="PANTHER" id="PTHR19957">
    <property type="entry name" value="SYNTAXIN"/>
    <property type="match status" value="1"/>
</dbReference>
<keyword evidence="7" id="KW-1185">Reference proteome</keyword>
<evidence type="ECO:0000256" key="2">
    <source>
        <dbReference type="ARBA" id="ARBA00009063"/>
    </source>
</evidence>
<comment type="similarity">
    <text evidence="2">Belongs to the syntaxin family.</text>
</comment>
<dbReference type="InterPro" id="IPR000727">
    <property type="entry name" value="T_SNARE_dom"/>
</dbReference>
<gene>
    <name evidence="6" type="ORF">C5167_006447</name>
</gene>
<dbReference type="Gramene" id="RZC59150">
    <property type="protein sequence ID" value="RZC59150"/>
    <property type="gene ID" value="C5167_006447"/>
</dbReference>
<dbReference type="InterPro" id="IPR045242">
    <property type="entry name" value="Syntaxin"/>
</dbReference>
<dbReference type="EMBL" id="CM010718">
    <property type="protein sequence ID" value="RZC59150.1"/>
    <property type="molecule type" value="Genomic_DNA"/>
</dbReference>
<dbReference type="PROSITE" id="PS50192">
    <property type="entry name" value="T_SNARE"/>
    <property type="match status" value="1"/>
</dbReference>
<sequence length="120" mass="13591">MDTLTEIQERHGAVRDVESKLLELQQIFMDIAVLVESQGDMLDNIESQVLSVVDHVQSGAAALQKERKLERNSRKWIIFKAPVEQLRKRFIHSIAPRGLAGDRRYVVPASGFSFSAQQIC</sequence>
<dbReference type="GO" id="GO:0006887">
    <property type="term" value="P:exocytosis"/>
    <property type="evidence" value="ECO:0007669"/>
    <property type="project" value="TreeGrafter"/>
</dbReference>
<dbReference type="SUPFAM" id="SSF47661">
    <property type="entry name" value="t-snare proteins"/>
    <property type="match status" value="1"/>
</dbReference>
<keyword evidence="4" id="KW-0653">Protein transport</keyword>
<dbReference type="Gene3D" id="1.20.5.110">
    <property type="match status" value="1"/>
</dbReference>
<dbReference type="Pfam" id="PF05739">
    <property type="entry name" value="SNARE"/>
    <property type="match status" value="1"/>
</dbReference>
<dbReference type="FunFam" id="1.20.5.110:FF:000008">
    <property type="entry name" value="Syntaxin 132"/>
    <property type="match status" value="1"/>
</dbReference>
<evidence type="ECO:0000313" key="6">
    <source>
        <dbReference type="EMBL" id="RZC59150.1"/>
    </source>
</evidence>
<dbReference type="GO" id="GO:0005886">
    <property type="term" value="C:plasma membrane"/>
    <property type="evidence" value="ECO:0007669"/>
    <property type="project" value="TreeGrafter"/>
</dbReference>
<dbReference type="PANTHER" id="PTHR19957:SF307">
    <property type="entry name" value="PROTEIN SSO1-RELATED"/>
    <property type="match status" value="1"/>
</dbReference>
<dbReference type="GO" id="GO:0048278">
    <property type="term" value="P:vesicle docking"/>
    <property type="evidence" value="ECO:0007669"/>
    <property type="project" value="TreeGrafter"/>
</dbReference>
<dbReference type="GO" id="GO:0006886">
    <property type="term" value="P:intracellular protein transport"/>
    <property type="evidence" value="ECO:0007669"/>
    <property type="project" value="InterPro"/>
</dbReference>
<comment type="subcellular location">
    <subcellularLocation>
        <location evidence="1">Membrane</location>
        <topology evidence="1">Single-pass type IV membrane protein</topology>
    </subcellularLocation>
</comment>
<dbReference type="CDD" id="cd15848">
    <property type="entry name" value="SNARE_syntaxin1-like"/>
    <property type="match status" value="1"/>
</dbReference>
<dbReference type="Proteomes" id="UP000316621">
    <property type="component" value="Chromosome 4"/>
</dbReference>
<organism evidence="6 7">
    <name type="scientific">Papaver somniferum</name>
    <name type="common">Opium poppy</name>
    <dbReference type="NCBI Taxonomy" id="3469"/>
    <lineage>
        <taxon>Eukaryota</taxon>
        <taxon>Viridiplantae</taxon>
        <taxon>Streptophyta</taxon>
        <taxon>Embryophyta</taxon>
        <taxon>Tracheophyta</taxon>
        <taxon>Spermatophyta</taxon>
        <taxon>Magnoliopsida</taxon>
        <taxon>Ranunculales</taxon>
        <taxon>Papaveraceae</taxon>
        <taxon>Papaveroideae</taxon>
        <taxon>Papaver</taxon>
    </lineage>
</organism>
<dbReference type="InterPro" id="IPR006012">
    <property type="entry name" value="Syntaxin/epimorphin_CS"/>
</dbReference>
<dbReference type="GO" id="GO:0031201">
    <property type="term" value="C:SNARE complex"/>
    <property type="evidence" value="ECO:0007669"/>
    <property type="project" value="TreeGrafter"/>
</dbReference>
<dbReference type="PROSITE" id="PS00914">
    <property type="entry name" value="SYNTAXIN"/>
    <property type="match status" value="1"/>
</dbReference>
<reference evidence="6 7" key="1">
    <citation type="journal article" date="2018" name="Science">
        <title>The opium poppy genome and morphinan production.</title>
        <authorList>
            <person name="Guo L."/>
            <person name="Winzer T."/>
            <person name="Yang X."/>
            <person name="Li Y."/>
            <person name="Ning Z."/>
            <person name="He Z."/>
            <person name="Teodor R."/>
            <person name="Lu Y."/>
            <person name="Bowser T.A."/>
            <person name="Graham I.A."/>
            <person name="Ye K."/>
        </authorList>
    </citation>
    <scope>NUCLEOTIDE SEQUENCE [LARGE SCALE GENOMIC DNA]</scope>
    <source>
        <strain evidence="7">cv. HN1</strain>
        <tissue evidence="6">Leaves</tissue>
    </source>
</reference>
<accession>A0A4Y7JGJ2</accession>
<dbReference type="AlphaFoldDB" id="A0A4Y7JGJ2"/>
<protein>
    <recommendedName>
        <fullName evidence="5">t-SNARE coiled-coil homology domain-containing protein</fullName>
    </recommendedName>
</protein>
<dbReference type="GO" id="GO:0006906">
    <property type="term" value="P:vesicle fusion"/>
    <property type="evidence" value="ECO:0007669"/>
    <property type="project" value="TreeGrafter"/>
</dbReference>
<dbReference type="GO" id="GO:0012505">
    <property type="term" value="C:endomembrane system"/>
    <property type="evidence" value="ECO:0007669"/>
    <property type="project" value="TreeGrafter"/>
</dbReference>
<name>A0A4Y7JGJ2_PAPSO</name>
<keyword evidence="3" id="KW-0813">Transport</keyword>
<dbReference type="OMA" id="WIIFKAP"/>
<dbReference type="SMART" id="SM00397">
    <property type="entry name" value="t_SNARE"/>
    <property type="match status" value="1"/>
</dbReference>
<dbReference type="GO" id="GO:0005484">
    <property type="term" value="F:SNAP receptor activity"/>
    <property type="evidence" value="ECO:0007669"/>
    <property type="project" value="InterPro"/>
</dbReference>
<evidence type="ECO:0000256" key="1">
    <source>
        <dbReference type="ARBA" id="ARBA00004211"/>
    </source>
</evidence>
<evidence type="ECO:0000259" key="5">
    <source>
        <dbReference type="PROSITE" id="PS50192"/>
    </source>
</evidence>
<feature type="domain" description="T-SNARE coiled-coil homology" evidence="5">
    <location>
        <begin position="4"/>
        <end position="66"/>
    </location>
</feature>
<evidence type="ECO:0000313" key="7">
    <source>
        <dbReference type="Proteomes" id="UP000316621"/>
    </source>
</evidence>
<dbReference type="GO" id="GO:0000149">
    <property type="term" value="F:SNARE binding"/>
    <property type="evidence" value="ECO:0007669"/>
    <property type="project" value="TreeGrafter"/>
</dbReference>
<evidence type="ECO:0000256" key="3">
    <source>
        <dbReference type="ARBA" id="ARBA00022448"/>
    </source>
</evidence>
<dbReference type="InterPro" id="IPR010989">
    <property type="entry name" value="SNARE"/>
</dbReference>
<evidence type="ECO:0000256" key="4">
    <source>
        <dbReference type="ARBA" id="ARBA00022927"/>
    </source>
</evidence>
<proteinExistence type="inferred from homology"/>